<gene>
    <name evidence="3" type="ordered locus">Sthe_3486</name>
</gene>
<dbReference type="Gene3D" id="1.20.5.320">
    <property type="entry name" value="6-Phosphogluconate Dehydrogenase, domain 3"/>
    <property type="match status" value="1"/>
</dbReference>
<dbReference type="KEGG" id="sti:Sthe_3486"/>
<accession>D1CAP2</accession>
<evidence type="ECO:0000313" key="4">
    <source>
        <dbReference type="Proteomes" id="UP000002027"/>
    </source>
</evidence>
<dbReference type="InParanoid" id="D1CAP2"/>
<evidence type="ECO:0000313" key="3">
    <source>
        <dbReference type="EMBL" id="ACZ40885.1"/>
    </source>
</evidence>
<dbReference type="Gene3D" id="3.40.50.410">
    <property type="entry name" value="von Willebrand factor, type A domain"/>
    <property type="match status" value="1"/>
</dbReference>
<evidence type="ECO:0000256" key="1">
    <source>
        <dbReference type="SAM" id="MobiDB-lite"/>
    </source>
</evidence>
<dbReference type="Proteomes" id="UP000002027">
    <property type="component" value="Chromosome 2"/>
</dbReference>
<proteinExistence type="predicted"/>
<dbReference type="AlphaFoldDB" id="D1CAP2"/>
<name>D1CAP2_SPHTD</name>
<dbReference type="eggNOG" id="COG4867">
    <property type="taxonomic scope" value="Bacteria"/>
</dbReference>
<dbReference type="CDD" id="cd00198">
    <property type="entry name" value="vWFA"/>
    <property type="match status" value="1"/>
</dbReference>
<dbReference type="OrthoDB" id="9766126at2"/>
<dbReference type="SMART" id="SM00327">
    <property type="entry name" value="VWA"/>
    <property type="match status" value="1"/>
</dbReference>
<dbReference type="HOGENOM" id="CLU_408088_0_0_0"/>
<keyword evidence="4" id="KW-1185">Reference proteome</keyword>
<dbReference type="STRING" id="479434.Sthe_3486"/>
<reference evidence="4" key="1">
    <citation type="submission" date="2009-11" db="EMBL/GenBank/DDBJ databases">
        <title>The complete chromosome 2 of Sphaerobacter thermophilus DSM 20745.</title>
        <authorList>
            <person name="Lucas S."/>
            <person name="Copeland A."/>
            <person name="Lapidus A."/>
            <person name="Glavina del Rio T."/>
            <person name="Dalin E."/>
            <person name="Tice H."/>
            <person name="Bruce D."/>
            <person name="Goodwin L."/>
            <person name="Pitluck S."/>
            <person name="Kyrpides N."/>
            <person name="Mavromatis K."/>
            <person name="Ivanova N."/>
            <person name="Mikhailova N."/>
            <person name="LaButti K.M."/>
            <person name="Clum A."/>
            <person name="Sun H.I."/>
            <person name="Brettin T."/>
            <person name="Detter J.C."/>
            <person name="Han C."/>
            <person name="Larimer F."/>
            <person name="Land M."/>
            <person name="Hauser L."/>
            <person name="Markowitz V."/>
            <person name="Cheng J.F."/>
            <person name="Hugenholtz P."/>
            <person name="Woyke T."/>
            <person name="Wu D."/>
            <person name="Steenblock K."/>
            <person name="Schneider S."/>
            <person name="Pukall R."/>
            <person name="Goeker M."/>
            <person name="Klenk H.P."/>
            <person name="Eisen J.A."/>
        </authorList>
    </citation>
    <scope>NUCLEOTIDE SEQUENCE [LARGE SCALE GENOMIC DNA]</scope>
    <source>
        <strain evidence="4">ATCC 49802 / DSM 20745 / S 6022</strain>
    </source>
</reference>
<reference evidence="3 4" key="2">
    <citation type="journal article" date="2010" name="Stand. Genomic Sci.">
        <title>Complete genome sequence of Desulfohalobium retbaense type strain (HR(100)).</title>
        <authorList>
            <person name="Spring S."/>
            <person name="Nolan M."/>
            <person name="Lapidus A."/>
            <person name="Glavina Del Rio T."/>
            <person name="Copeland A."/>
            <person name="Tice H."/>
            <person name="Cheng J.F."/>
            <person name="Lucas S."/>
            <person name="Land M."/>
            <person name="Chen F."/>
            <person name="Bruce D."/>
            <person name="Goodwin L."/>
            <person name="Pitluck S."/>
            <person name="Ivanova N."/>
            <person name="Mavromatis K."/>
            <person name="Mikhailova N."/>
            <person name="Pati A."/>
            <person name="Chen A."/>
            <person name="Palaniappan K."/>
            <person name="Hauser L."/>
            <person name="Chang Y.J."/>
            <person name="Jeffries C.D."/>
            <person name="Munk C."/>
            <person name="Kiss H."/>
            <person name="Chain P."/>
            <person name="Han C."/>
            <person name="Brettin T."/>
            <person name="Detter J.C."/>
            <person name="Schuler E."/>
            <person name="Goker M."/>
            <person name="Rohde M."/>
            <person name="Bristow J."/>
            <person name="Eisen J.A."/>
            <person name="Markowitz V."/>
            <person name="Hugenholtz P."/>
            <person name="Kyrpides N.C."/>
            <person name="Klenk H.P."/>
        </authorList>
    </citation>
    <scope>NUCLEOTIDE SEQUENCE [LARGE SCALE GENOMIC DNA]</scope>
    <source>
        <strain evidence="4">ATCC 49802 / DSM 20745 / S 6022</strain>
    </source>
</reference>
<dbReference type="EMBL" id="CP001824">
    <property type="protein sequence ID" value="ACZ40885.1"/>
    <property type="molecule type" value="Genomic_DNA"/>
</dbReference>
<feature type="region of interest" description="Disordered" evidence="1">
    <location>
        <begin position="115"/>
        <end position="160"/>
    </location>
</feature>
<feature type="compositionally biased region" description="Low complexity" evidence="1">
    <location>
        <begin position="120"/>
        <end position="148"/>
    </location>
</feature>
<dbReference type="SUPFAM" id="SSF53300">
    <property type="entry name" value="vWA-like"/>
    <property type="match status" value="1"/>
</dbReference>
<organism evidence="3 4">
    <name type="scientific">Sphaerobacter thermophilus (strain ATCC 49802 / DSM 20745 / KCCM 41009 / NCIMB 13125 / S 6022)</name>
    <dbReference type="NCBI Taxonomy" id="479434"/>
    <lineage>
        <taxon>Bacteria</taxon>
        <taxon>Pseudomonadati</taxon>
        <taxon>Thermomicrobiota</taxon>
        <taxon>Thermomicrobia</taxon>
        <taxon>Sphaerobacterales</taxon>
        <taxon>Sphaerobacterineae</taxon>
        <taxon>Sphaerobacteraceae</taxon>
        <taxon>Sphaerobacter</taxon>
    </lineage>
</organism>
<sequence length="713" mass="81934">MNAYSYAHRYSRWDGTQRIDPFDADQIMDAISDDVLADGDLTRALQRLFRWGTDQRDGQGMRGMRDLLERIRQMRQREMNRYDLGSVLEDINRRLDDVIETERAGIERRLEQGRQRLERQSQAGAQPSQQGQSGDSGATGEQGQAGESGESGEAGEDGEGYDENLHRLLERMAARNREVLDSLPPDPAGRIKALQDYEFMDPTARQKFQELLAMLQQQMLQQTFQGMQQAIQEMTPEDIADMRQMLRELNEMLEERARGGEPDFERFMHKYGHYFGPNINSLDELLDHLARQMAAMQSLLDSMTPEMRAQLQEALDAVLSDPGIQQELAQLGENLAQLMPNNPYHREFSLSGDEELTLGEAMRLMERLREMEEVEDQLRSVRDWRDLEHVDHDKIRELLGDDLAQDLDQLRQLTKLLEDAGYIQRTRRGYELTPRGVRKIGQKALQDIFQHLKKDRFGQHQLDRSGRGGERTDDTKPYEFGDPFLLHLPKTVMNAVYRDGAGSPVRLQPDDFEVFRTELVTQSSTVLMVDMSRSMLYNGCFTAAKKVALALDSLIRSQFPRDNLYIVGFSYVATELKPSMLPGISWDEYNYGTNMQHGFMLARQLLGRHKGGNKQIIVITDGEPTAHFDGTQVRFSYPPTYQTLQETLKEVARCTREQIVINTFMLERSPYMAGFVSEMAKINRGRAFFATPDHLGEYILVDYVANKRTRVRA</sequence>
<dbReference type="InterPro" id="IPR002035">
    <property type="entry name" value="VWF_A"/>
</dbReference>
<evidence type="ECO:0000259" key="2">
    <source>
        <dbReference type="SMART" id="SM00327"/>
    </source>
</evidence>
<dbReference type="InterPro" id="IPR036465">
    <property type="entry name" value="vWFA_dom_sf"/>
</dbReference>
<feature type="domain" description="VWFA" evidence="2">
    <location>
        <begin position="522"/>
        <end position="700"/>
    </location>
</feature>
<dbReference type="RefSeq" id="WP_012873920.1">
    <property type="nucleotide sequence ID" value="NC_013524.1"/>
</dbReference>
<protein>
    <submittedName>
        <fullName evidence="3">von Willebrand factor type A</fullName>
    </submittedName>
</protein>